<keyword evidence="1" id="KW-0472">Membrane</keyword>
<gene>
    <name evidence="2" type="ORF">HK26_13310</name>
</gene>
<feature type="transmembrane region" description="Helical" evidence="1">
    <location>
        <begin position="180"/>
        <end position="199"/>
    </location>
</feature>
<evidence type="ECO:0000313" key="2">
    <source>
        <dbReference type="EMBL" id="OUJ12853.1"/>
    </source>
</evidence>
<feature type="transmembrane region" description="Helical" evidence="1">
    <location>
        <begin position="252"/>
        <end position="274"/>
    </location>
</feature>
<dbReference type="EMBL" id="JOPJ01000009">
    <property type="protein sequence ID" value="OUJ12853.1"/>
    <property type="molecule type" value="Genomic_DNA"/>
</dbReference>
<reference evidence="3" key="1">
    <citation type="submission" date="2014-06" db="EMBL/GenBank/DDBJ databases">
        <authorList>
            <person name="Winans N.J."/>
            <person name="Newell P.D."/>
            <person name="Douglas A.E."/>
        </authorList>
    </citation>
    <scope>NUCLEOTIDE SEQUENCE [LARGE SCALE GENOMIC DNA]</scope>
</reference>
<dbReference type="Proteomes" id="UP000194931">
    <property type="component" value="Unassembled WGS sequence"/>
</dbReference>
<dbReference type="RefSeq" id="WP_086638991.1">
    <property type="nucleotide sequence ID" value="NZ_JOPJ01000009.1"/>
</dbReference>
<protein>
    <recommendedName>
        <fullName evidence="4">Glycosyltransferase RgtA/B/C/D-like domain-containing protein</fullName>
    </recommendedName>
</protein>
<feature type="transmembrane region" description="Helical" evidence="1">
    <location>
        <begin position="21"/>
        <end position="42"/>
    </location>
</feature>
<evidence type="ECO:0000256" key="1">
    <source>
        <dbReference type="SAM" id="Phobius"/>
    </source>
</evidence>
<keyword evidence="1" id="KW-1133">Transmembrane helix</keyword>
<evidence type="ECO:0000313" key="3">
    <source>
        <dbReference type="Proteomes" id="UP000194931"/>
    </source>
</evidence>
<organism evidence="2 3">
    <name type="scientific">Acetobacter okinawensis</name>
    <dbReference type="NCBI Taxonomy" id="1076594"/>
    <lineage>
        <taxon>Bacteria</taxon>
        <taxon>Pseudomonadati</taxon>
        <taxon>Pseudomonadota</taxon>
        <taxon>Alphaproteobacteria</taxon>
        <taxon>Acetobacterales</taxon>
        <taxon>Acetobacteraceae</taxon>
        <taxon>Acetobacter</taxon>
    </lineage>
</organism>
<feature type="transmembrane region" description="Helical" evidence="1">
    <location>
        <begin position="286"/>
        <end position="302"/>
    </location>
</feature>
<feature type="transmembrane region" description="Helical" evidence="1">
    <location>
        <begin position="331"/>
        <end position="351"/>
    </location>
</feature>
<keyword evidence="1" id="KW-0812">Transmembrane</keyword>
<evidence type="ECO:0008006" key="4">
    <source>
        <dbReference type="Google" id="ProtNLM"/>
    </source>
</evidence>
<keyword evidence="3" id="KW-1185">Reference proteome</keyword>
<feature type="transmembrane region" description="Helical" evidence="1">
    <location>
        <begin position="141"/>
        <end position="160"/>
    </location>
</feature>
<feature type="transmembrane region" description="Helical" evidence="1">
    <location>
        <begin position="90"/>
        <end position="109"/>
    </location>
</feature>
<feature type="transmembrane region" description="Helical" evidence="1">
    <location>
        <begin position="206"/>
        <end position="225"/>
    </location>
</feature>
<accession>A0A252BVA7</accession>
<dbReference type="AlphaFoldDB" id="A0A252BVA7"/>
<sequence length="478" mass="56065">MDNLIKKFKEKTKLQKNILRMCIFLFLSTFAVYSSSFFLAPFNDWDVSFYPVIGRGIFEHHLLPYNYLFDHKPYLVYVIYYLWSKVEPLVNGRFMLLTLACAGLTSYFLGETYKIRKWKIFLSLCIFSAFCDYFDGNTEVIQAFLISLFVYLISKSLKLYENMNLFLSGCVLSFSSNVNYLSGFILALISGSFFVCTNLSLRRISWFLFGIMSSLLMIFLPFFVMDHGNIVEYFSMQHHFLHNYASNFRDRIAGIAYLFCDLLFLLPILLSWVAGRYFFSDIKYKVLSFWFMFAVLATALSGHGYTHYFSLLYVPAIMMLVILYHDGKLKYHYALIPFVLYVEVSMVLVVISNVNSMKHTARENPDFVAHLVGHDKILNINSDHSLYYLANLEPFEKFAFQGQMEIYYKENYNDIYMKDLMDKPKFVLLPYRGCVNGAVDKSLCSFILKNYKLDYVSYSKKNPNNNSGRYYELYELLK</sequence>
<dbReference type="OrthoDB" id="7226196at2"/>
<comment type="caution">
    <text evidence="2">The sequence shown here is derived from an EMBL/GenBank/DDBJ whole genome shotgun (WGS) entry which is preliminary data.</text>
</comment>
<proteinExistence type="predicted"/>
<name>A0A252BVA7_9PROT</name>
<dbReference type="STRING" id="1236501.GCA_000613865_03149"/>